<dbReference type="AlphaFoldDB" id="A0AAD4WUY5"/>
<accession>A0AAD4WUY5</accession>
<sequence>MKSLMMERFLPTDYEQILYRMYLGCAQGNRSVSEYTEEFMRLAEPNHLTETENQKVARYNNGLKISIQEKIGMQNLWTVQEAVNMAMKAELLEKEKRQPTFRRNTTEASEYTAGASSGSGDKGKPQQQPGGTTKPASTVQNKNFSEGSSRNFNRGQFRNQSQNPKRAYWEFAVLSSKLRLGRKIPFRKGNDATSATHSFSVTYAGFWHSEVIWTSKIAVKVW</sequence>
<dbReference type="EMBL" id="JAJFAZ020000001">
    <property type="protein sequence ID" value="KAI5348737.1"/>
    <property type="molecule type" value="Genomic_DNA"/>
</dbReference>
<proteinExistence type="predicted"/>
<evidence type="ECO:0000256" key="1">
    <source>
        <dbReference type="SAM" id="MobiDB-lite"/>
    </source>
</evidence>
<dbReference type="Proteomes" id="UP001054821">
    <property type="component" value="Chromosome 1"/>
</dbReference>
<feature type="region of interest" description="Disordered" evidence="1">
    <location>
        <begin position="94"/>
        <end position="161"/>
    </location>
</feature>
<dbReference type="PANTHER" id="PTHR35046:SF18">
    <property type="entry name" value="RNA-DIRECTED DNA POLYMERASE"/>
    <property type="match status" value="1"/>
</dbReference>
<reference evidence="3 4" key="1">
    <citation type="journal article" date="2022" name="G3 (Bethesda)">
        <title>Whole-genome sequence and methylome profiling of the almond [Prunus dulcis (Mill.) D.A. Webb] cultivar 'Nonpareil'.</title>
        <authorList>
            <person name="D'Amico-Willman K.M."/>
            <person name="Ouma W.Z."/>
            <person name="Meulia T."/>
            <person name="Sideli G.M."/>
            <person name="Gradziel T.M."/>
            <person name="Fresnedo-Ramirez J."/>
        </authorList>
    </citation>
    <scope>NUCLEOTIDE SEQUENCE [LARGE SCALE GENOMIC DNA]</scope>
    <source>
        <strain evidence="3">Clone GOH B32 T37-40</strain>
    </source>
</reference>
<evidence type="ECO:0000313" key="4">
    <source>
        <dbReference type="Proteomes" id="UP001054821"/>
    </source>
</evidence>
<dbReference type="InterPro" id="IPR005162">
    <property type="entry name" value="Retrotrans_gag_dom"/>
</dbReference>
<protein>
    <recommendedName>
        <fullName evidence="2">Retrotransposon gag domain-containing protein</fullName>
    </recommendedName>
</protein>
<evidence type="ECO:0000313" key="3">
    <source>
        <dbReference type="EMBL" id="KAI5348737.1"/>
    </source>
</evidence>
<evidence type="ECO:0000259" key="2">
    <source>
        <dbReference type="Pfam" id="PF03732"/>
    </source>
</evidence>
<dbReference type="PANTHER" id="PTHR35046">
    <property type="entry name" value="ZINC KNUCKLE (CCHC-TYPE) FAMILY PROTEIN"/>
    <property type="match status" value="1"/>
</dbReference>
<feature type="compositionally biased region" description="Low complexity" evidence="1">
    <location>
        <begin position="113"/>
        <end position="135"/>
    </location>
</feature>
<organism evidence="3 4">
    <name type="scientific">Prunus dulcis</name>
    <name type="common">Almond</name>
    <name type="synonym">Amygdalus dulcis</name>
    <dbReference type="NCBI Taxonomy" id="3755"/>
    <lineage>
        <taxon>Eukaryota</taxon>
        <taxon>Viridiplantae</taxon>
        <taxon>Streptophyta</taxon>
        <taxon>Embryophyta</taxon>
        <taxon>Tracheophyta</taxon>
        <taxon>Spermatophyta</taxon>
        <taxon>Magnoliopsida</taxon>
        <taxon>eudicotyledons</taxon>
        <taxon>Gunneridae</taxon>
        <taxon>Pentapetalae</taxon>
        <taxon>rosids</taxon>
        <taxon>fabids</taxon>
        <taxon>Rosales</taxon>
        <taxon>Rosaceae</taxon>
        <taxon>Amygdaloideae</taxon>
        <taxon>Amygdaleae</taxon>
        <taxon>Prunus</taxon>
    </lineage>
</organism>
<feature type="compositionally biased region" description="Polar residues" evidence="1">
    <location>
        <begin position="136"/>
        <end position="161"/>
    </location>
</feature>
<gene>
    <name evidence="3" type="ORF">L3X38_001624</name>
</gene>
<keyword evidence="4" id="KW-1185">Reference proteome</keyword>
<feature type="domain" description="Retrotransposon gag" evidence="2">
    <location>
        <begin position="1"/>
        <end position="64"/>
    </location>
</feature>
<dbReference type="Pfam" id="PF03732">
    <property type="entry name" value="Retrotrans_gag"/>
    <property type="match status" value="1"/>
</dbReference>
<comment type="caution">
    <text evidence="3">The sequence shown here is derived from an EMBL/GenBank/DDBJ whole genome shotgun (WGS) entry which is preliminary data.</text>
</comment>
<name>A0AAD4WUY5_PRUDU</name>